<feature type="transmembrane region" description="Helical" evidence="1">
    <location>
        <begin position="149"/>
        <end position="169"/>
    </location>
</feature>
<feature type="transmembrane region" description="Helical" evidence="1">
    <location>
        <begin position="228"/>
        <end position="246"/>
    </location>
</feature>
<evidence type="ECO:0000313" key="2">
    <source>
        <dbReference type="EMBL" id="SDD80576.1"/>
    </source>
</evidence>
<proteinExistence type="predicted"/>
<name>A0A1G6XT98_9PSEU</name>
<reference evidence="3" key="1">
    <citation type="submission" date="2016-10" db="EMBL/GenBank/DDBJ databases">
        <authorList>
            <person name="Varghese N."/>
            <person name="Submissions S."/>
        </authorList>
    </citation>
    <scope>NUCLEOTIDE SEQUENCE [LARGE SCALE GENOMIC DNA]</scope>
    <source>
        <strain evidence="3">IBRC-M 10403</strain>
    </source>
</reference>
<dbReference type="Proteomes" id="UP000199501">
    <property type="component" value="Unassembled WGS sequence"/>
</dbReference>
<feature type="transmembrane region" description="Helical" evidence="1">
    <location>
        <begin position="194"/>
        <end position="216"/>
    </location>
</feature>
<dbReference type="EMBL" id="FMZZ01000018">
    <property type="protein sequence ID" value="SDD80576.1"/>
    <property type="molecule type" value="Genomic_DNA"/>
</dbReference>
<keyword evidence="1" id="KW-0472">Membrane</keyword>
<evidence type="ECO:0000313" key="3">
    <source>
        <dbReference type="Proteomes" id="UP000199501"/>
    </source>
</evidence>
<organism evidence="2 3">
    <name type="scientific">Actinokineospora iranica</name>
    <dbReference type="NCBI Taxonomy" id="1271860"/>
    <lineage>
        <taxon>Bacteria</taxon>
        <taxon>Bacillati</taxon>
        <taxon>Actinomycetota</taxon>
        <taxon>Actinomycetes</taxon>
        <taxon>Pseudonocardiales</taxon>
        <taxon>Pseudonocardiaceae</taxon>
        <taxon>Actinokineospora</taxon>
    </lineage>
</organism>
<keyword evidence="1" id="KW-0812">Transmembrane</keyword>
<gene>
    <name evidence="2" type="ORF">SAMN05216174_11881</name>
</gene>
<feature type="transmembrane region" description="Helical" evidence="1">
    <location>
        <begin position="123"/>
        <end position="142"/>
    </location>
</feature>
<protein>
    <submittedName>
        <fullName evidence="2">Uncharacterized protein</fullName>
    </submittedName>
</protein>
<keyword evidence="3" id="KW-1185">Reference proteome</keyword>
<sequence>MTRYRAPRWPATPLAVGVPAGVVFVVTLLSTTDMLRWRFPEWVTVSAQFHQLTAFTAPVAGAAATYWSGRLPAPDRGDTTAHAVVRRHLLLLTAGFVTAYLLGLAPLTVVAALRAETGHAEPLVMLSGVLALVAATVVGYLIGLLGRTAWFAPVTFLLLLAVAVAGWSGDTFAGLAPVLHVVPALGQRESTPLVLYRVTFLALVAAVGTLLAARAARERRARRSAPSVQAVGLCALLLAVASVSLLNQPALFVLERHPPVACSDVARVQLCVHTGHRGRLDDLADSLAPVLTAHGAADRRLGRIYDRALLGLRQDLPDDQRTLWYEVHPAVPLRADLPAVSAALAGVHACTGGGPEDQHRESHLLALALQQWLEGAADDHNPFAQLPRESVQHFIARHDKAIADCSLRIEYLP</sequence>
<feature type="transmembrane region" description="Helical" evidence="1">
    <location>
        <begin position="49"/>
        <end position="68"/>
    </location>
</feature>
<feature type="transmembrane region" description="Helical" evidence="1">
    <location>
        <begin position="89"/>
        <end position="111"/>
    </location>
</feature>
<dbReference type="RefSeq" id="WP_091456477.1">
    <property type="nucleotide sequence ID" value="NZ_FMZZ01000018.1"/>
</dbReference>
<feature type="transmembrane region" description="Helical" evidence="1">
    <location>
        <begin position="12"/>
        <end position="29"/>
    </location>
</feature>
<dbReference type="STRING" id="1271860.SAMN05216174_11881"/>
<keyword evidence="1" id="KW-1133">Transmembrane helix</keyword>
<dbReference type="OrthoDB" id="3625703at2"/>
<accession>A0A1G6XT98</accession>
<evidence type="ECO:0000256" key="1">
    <source>
        <dbReference type="SAM" id="Phobius"/>
    </source>
</evidence>
<dbReference type="AlphaFoldDB" id="A0A1G6XT98"/>